<dbReference type="InterPro" id="IPR014716">
    <property type="entry name" value="Fibrinogen_a/b/g_C_1"/>
</dbReference>
<keyword evidence="3 7" id="KW-0732">Signal</keyword>
<dbReference type="InterPro" id="IPR002181">
    <property type="entry name" value="Fibrinogen_a/b/g_C_dom"/>
</dbReference>
<dbReference type="PANTHER" id="PTHR47221">
    <property type="entry name" value="FIBRINOGEN ALPHA CHAIN"/>
    <property type="match status" value="1"/>
</dbReference>
<protein>
    <recommendedName>
        <fullName evidence="8">Fibrinogen C-terminal domain-containing protein</fullName>
    </recommendedName>
</protein>
<dbReference type="Pfam" id="PF00147">
    <property type="entry name" value="Fibrinogen_C"/>
    <property type="match status" value="1"/>
</dbReference>
<sequence>MCNSLLVLKYLVIAFAYFHLASPKVVSTEYLKNCNEVLKNGTTESGFYYIQPQDYPDPFLVYCNMDSSGGGWTTILNRVDGSQPFNQDWKTYKFGFGNLAGEFWLGLEKIHYLTKYEIHELLFELVDWDDVEADAHYDYFSIGNEDEGYDLKLLAGFSGAAGDCFSDLAGMKFSTEDVDNDAVSTSDCAYYANGGWWFKDCKSGNPTGSYYHGGNSSGSESALYWDTFHPDHYSLKELRMMIRPKE</sequence>
<dbReference type="AlphaFoldDB" id="A0AA38IW81"/>
<dbReference type="EMBL" id="JALNTZ010000002">
    <property type="protein sequence ID" value="KAJ3664125.1"/>
    <property type="molecule type" value="Genomic_DNA"/>
</dbReference>
<keyword evidence="4" id="KW-0175">Coiled coil</keyword>
<dbReference type="GO" id="GO:0005577">
    <property type="term" value="C:fibrinogen complex"/>
    <property type="evidence" value="ECO:0007669"/>
    <property type="project" value="TreeGrafter"/>
</dbReference>
<dbReference type="Proteomes" id="UP001168821">
    <property type="component" value="Unassembled WGS sequence"/>
</dbReference>
<evidence type="ECO:0000256" key="3">
    <source>
        <dbReference type="ARBA" id="ARBA00022729"/>
    </source>
</evidence>
<comment type="caution">
    <text evidence="9">The sequence shown here is derived from an EMBL/GenBank/DDBJ whole genome shotgun (WGS) entry which is preliminary data.</text>
</comment>
<organism evidence="9 10">
    <name type="scientific">Zophobas morio</name>
    <dbReference type="NCBI Taxonomy" id="2755281"/>
    <lineage>
        <taxon>Eukaryota</taxon>
        <taxon>Metazoa</taxon>
        <taxon>Ecdysozoa</taxon>
        <taxon>Arthropoda</taxon>
        <taxon>Hexapoda</taxon>
        <taxon>Insecta</taxon>
        <taxon>Pterygota</taxon>
        <taxon>Neoptera</taxon>
        <taxon>Endopterygota</taxon>
        <taxon>Coleoptera</taxon>
        <taxon>Polyphaga</taxon>
        <taxon>Cucujiformia</taxon>
        <taxon>Tenebrionidae</taxon>
        <taxon>Zophobas</taxon>
    </lineage>
</organism>
<proteinExistence type="predicted"/>
<dbReference type="PANTHER" id="PTHR47221:SF6">
    <property type="entry name" value="FIBRINOGEN ALPHA CHAIN"/>
    <property type="match status" value="1"/>
</dbReference>
<dbReference type="InterPro" id="IPR037579">
    <property type="entry name" value="FIB_ANG-like"/>
</dbReference>
<name>A0AA38IW81_9CUCU</name>
<evidence type="ECO:0000313" key="10">
    <source>
        <dbReference type="Proteomes" id="UP001168821"/>
    </source>
</evidence>
<dbReference type="GO" id="GO:0030674">
    <property type="term" value="F:protein-macromolecule adaptor activity"/>
    <property type="evidence" value="ECO:0007669"/>
    <property type="project" value="TreeGrafter"/>
</dbReference>
<evidence type="ECO:0000256" key="7">
    <source>
        <dbReference type="SAM" id="SignalP"/>
    </source>
</evidence>
<dbReference type="NCBIfam" id="NF040941">
    <property type="entry name" value="GGGWT_bact"/>
    <property type="match status" value="1"/>
</dbReference>
<evidence type="ECO:0000313" key="9">
    <source>
        <dbReference type="EMBL" id="KAJ3664125.1"/>
    </source>
</evidence>
<feature type="chain" id="PRO_5041245338" description="Fibrinogen C-terminal domain-containing protein" evidence="7">
    <location>
        <begin position="24"/>
        <end position="246"/>
    </location>
</feature>
<evidence type="ECO:0000259" key="8">
    <source>
        <dbReference type="PROSITE" id="PS51406"/>
    </source>
</evidence>
<dbReference type="CDD" id="cd00087">
    <property type="entry name" value="FReD"/>
    <property type="match status" value="1"/>
</dbReference>
<dbReference type="GO" id="GO:0034116">
    <property type="term" value="P:positive regulation of heterotypic cell-cell adhesion"/>
    <property type="evidence" value="ECO:0007669"/>
    <property type="project" value="TreeGrafter"/>
</dbReference>
<evidence type="ECO:0000256" key="2">
    <source>
        <dbReference type="ARBA" id="ARBA00022525"/>
    </source>
</evidence>
<keyword evidence="10" id="KW-1185">Reference proteome</keyword>
<keyword evidence="5" id="KW-1015">Disulfide bond</keyword>
<feature type="signal peptide" evidence="7">
    <location>
        <begin position="1"/>
        <end position="23"/>
    </location>
</feature>
<evidence type="ECO:0000256" key="1">
    <source>
        <dbReference type="ARBA" id="ARBA00004613"/>
    </source>
</evidence>
<feature type="domain" description="Fibrinogen C-terminal" evidence="8">
    <location>
        <begin position="25"/>
        <end position="246"/>
    </location>
</feature>
<evidence type="ECO:0000256" key="5">
    <source>
        <dbReference type="ARBA" id="ARBA00023157"/>
    </source>
</evidence>
<accession>A0AA38IW81</accession>
<dbReference type="InterPro" id="IPR036056">
    <property type="entry name" value="Fibrinogen-like_C"/>
</dbReference>
<evidence type="ECO:0000256" key="4">
    <source>
        <dbReference type="ARBA" id="ARBA00023054"/>
    </source>
</evidence>
<keyword evidence="2" id="KW-0964">Secreted</keyword>
<dbReference type="SMART" id="SM00186">
    <property type="entry name" value="FBG"/>
    <property type="match status" value="1"/>
</dbReference>
<dbReference type="GO" id="GO:0005201">
    <property type="term" value="F:extracellular matrix structural constituent"/>
    <property type="evidence" value="ECO:0007669"/>
    <property type="project" value="TreeGrafter"/>
</dbReference>
<evidence type="ECO:0000256" key="6">
    <source>
        <dbReference type="ARBA" id="ARBA00023180"/>
    </source>
</evidence>
<keyword evidence="6" id="KW-0325">Glycoprotein</keyword>
<dbReference type="PROSITE" id="PS51406">
    <property type="entry name" value="FIBRINOGEN_C_2"/>
    <property type="match status" value="1"/>
</dbReference>
<dbReference type="SUPFAM" id="SSF56496">
    <property type="entry name" value="Fibrinogen C-terminal domain-like"/>
    <property type="match status" value="1"/>
</dbReference>
<reference evidence="9" key="1">
    <citation type="journal article" date="2023" name="G3 (Bethesda)">
        <title>Whole genome assemblies of Zophobas morio and Tenebrio molitor.</title>
        <authorList>
            <person name="Kaur S."/>
            <person name="Stinson S.A."/>
            <person name="diCenzo G.C."/>
        </authorList>
    </citation>
    <scope>NUCLEOTIDE SEQUENCE</scope>
    <source>
        <strain evidence="9">QUZm001</strain>
    </source>
</reference>
<comment type="subcellular location">
    <subcellularLocation>
        <location evidence="1">Secreted</location>
    </subcellularLocation>
</comment>
<dbReference type="Gene3D" id="3.90.215.10">
    <property type="entry name" value="Gamma Fibrinogen, chain A, domain 1"/>
    <property type="match status" value="1"/>
</dbReference>
<gene>
    <name evidence="9" type="ORF">Zmor_008317</name>
</gene>